<reference evidence="6" key="1">
    <citation type="submission" date="2016-02" db="EMBL/GenBank/DDBJ databases">
        <title>Halorhodospira halochloris DSM-1059 complete genome, version 2.</title>
        <authorList>
            <person name="Tsukatani Y."/>
        </authorList>
    </citation>
    <scope>NUCLEOTIDE SEQUENCE</scope>
    <source>
        <strain evidence="6">DSM 1059</strain>
    </source>
</reference>
<feature type="binding site" evidence="4">
    <location>
        <position position="216"/>
    </location>
    <ligand>
        <name>Mg(2+)</name>
        <dbReference type="ChEBI" id="CHEBI:18420"/>
        <label>2</label>
    </ligand>
</feature>
<dbReference type="InterPro" id="IPR020583">
    <property type="entry name" value="Inositol_monoP_metal-BS"/>
</dbReference>
<dbReference type="InterPro" id="IPR050725">
    <property type="entry name" value="CysQ/Inositol_MonoPase"/>
</dbReference>
<dbReference type="AlphaFoldDB" id="A0A0X8XAL8"/>
<feature type="binding site" evidence="4">
    <location>
        <begin position="94"/>
        <end position="97"/>
    </location>
    <ligand>
        <name>substrate</name>
    </ligand>
</feature>
<feature type="binding site" evidence="5">
    <location>
        <position position="216"/>
    </location>
    <ligand>
        <name>Mg(2+)</name>
        <dbReference type="ChEBI" id="CHEBI:18420"/>
        <label>1</label>
        <note>catalytic</note>
    </ligand>
</feature>
<keyword evidence="4" id="KW-0378">Hydrolase</keyword>
<dbReference type="EC" id="3.1.3.7" evidence="4"/>
<evidence type="ECO:0000313" key="7">
    <source>
        <dbReference type="Proteomes" id="UP000218890"/>
    </source>
</evidence>
<keyword evidence="4" id="KW-0472">Membrane</keyword>
<dbReference type="HAMAP" id="MF_02095">
    <property type="entry name" value="CysQ"/>
    <property type="match status" value="1"/>
</dbReference>
<feature type="binding site" evidence="4">
    <location>
        <position position="72"/>
    </location>
    <ligand>
        <name>substrate</name>
    </ligand>
</feature>
<dbReference type="CDD" id="cd01638">
    <property type="entry name" value="CysQ"/>
    <property type="match status" value="1"/>
</dbReference>
<protein>
    <recommendedName>
        <fullName evidence="4">3'(2'),5'-bisphosphate nucleotidase CysQ</fullName>
        <ecNumber evidence="4">3.1.3.7</ecNumber>
    </recommendedName>
    <alternativeName>
        <fullName evidence="4">3'(2'),5-bisphosphonucleoside 3'(2')-phosphohydrolase</fullName>
    </alternativeName>
    <alternativeName>
        <fullName evidence="4">3'-phosphoadenosine 5'-phosphate phosphatase</fullName>
        <shortName evidence="4">PAP phosphatase</shortName>
    </alternativeName>
</protein>
<comment type="cofactor">
    <cofactor evidence="4 5">
        <name>Mg(2+)</name>
        <dbReference type="ChEBI" id="CHEBI:18420"/>
    </cofactor>
</comment>
<evidence type="ECO:0000313" key="6">
    <source>
        <dbReference type="EMBL" id="BAU58475.1"/>
    </source>
</evidence>
<evidence type="ECO:0000256" key="1">
    <source>
        <dbReference type="ARBA" id="ARBA00001625"/>
    </source>
</evidence>
<feature type="binding site" evidence="4">
    <location>
        <position position="92"/>
    </location>
    <ligand>
        <name>Mg(2+)</name>
        <dbReference type="ChEBI" id="CHEBI:18420"/>
        <label>2</label>
    </ligand>
</feature>
<comment type="subcellular location">
    <subcellularLocation>
        <location evidence="4">Cell inner membrane</location>
        <topology evidence="4">Peripheral membrane protein</topology>
        <orientation evidence="4">Cytoplasmic side</orientation>
    </subcellularLocation>
</comment>
<accession>A0A0X8XAL8</accession>
<dbReference type="PANTHER" id="PTHR43028:SF5">
    <property type="entry name" value="3'(2'),5'-BISPHOSPHATE NUCLEOTIDASE 1"/>
    <property type="match status" value="1"/>
</dbReference>
<dbReference type="FunFam" id="3.40.190.80:FF:000005">
    <property type="entry name" value="3'(2'),5'-bisphosphate nucleotidase CysQ"/>
    <property type="match status" value="1"/>
</dbReference>
<comment type="function">
    <text evidence="4">Converts adenosine-3',5'-bisphosphate (PAP) to AMP.</text>
</comment>
<feature type="binding site" evidence="5">
    <location>
        <position position="94"/>
    </location>
    <ligand>
        <name>Mg(2+)</name>
        <dbReference type="ChEBI" id="CHEBI:18420"/>
        <label>1</label>
        <note>catalytic</note>
    </ligand>
</feature>
<feature type="binding site" evidence="4">
    <location>
        <position position="72"/>
    </location>
    <ligand>
        <name>Mg(2+)</name>
        <dbReference type="ChEBI" id="CHEBI:18420"/>
        <label>1</label>
    </ligand>
</feature>
<dbReference type="KEGG" id="hhk:HH1059_17880"/>
<dbReference type="NCBIfam" id="TIGR01331">
    <property type="entry name" value="bisphos_cysQ"/>
    <property type="match status" value="1"/>
</dbReference>
<keyword evidence="2 4" id="KW-0479">Metal-binding</keyword>
<comment type="similarity">
    <text evidence="4">Belongs to the inositol monophosphatase superfamily. CysQ family.</text>
</comment>
<dbReference type="GO" id="GO:0000287">
    <property type="term" value="F:magnesium ion binding"/>
    <property type="evidence" value="ECO:0007669"/>
    <property type="project" value="UniProtKB-UniRule"/>
</dbReference>
<feature type="binding site" evidence="5">
    <location>
        <position position="72"/>
    </location>
    <ligand>
        <name>Mg(2+)</name>
        <dbReference type="ChEBI" id="CHEBI:18420"/>
        <label>1</label>
        <note>catalytic</note>
    </ligand>
</feature>
<organism evidence="6 7">
    <name type="scientific">Halorhodospira halochloris</name>
    <name type="common">Ectothiorhodospira halochloris</name>
    <dbReference type="NCBI Taxonomy" id="1052"/>
    <lineage>
        <taxon>Bacteria</taxon>
        <taxon>Pseudomonadati</taxon>
        <taxon>Pseudomonadota</taxon>
        <taxon>Gammaproteobacteria</taxon>
        <taxon>Chromatiales</taxon>
        <taxon>Ectothiorhodospiraceae</taxon>
        <taxon>Halorhodospira</taxon>
    </lineage>
</organism>
<evidence type="ECO:0000256" key="4">
    <source>
        <dbReference type="HAMAP-Rule" id="MF_02095"/>
    </source>
</evidence>
<dbReference type="InterPro" id="IPR000760">
    <property type="entry name" value="Inositol_monophosphatase-like"/>
</dbReference>
<feature type="binding site" evidence="5">
    <location>
        <position position="92"/>
    </location>
    <ligand>
        <name>Mg(2+)</name>
        <dbReference type="ChEBI" id="CHEBI:18420"/>
        <label>1</label>
        <note>catalytic</note>
    </ligand>
</feature>
<dbReference type="InterPro" id="IPR006240">
    <property type="entry name" value="CysQ"/>
</dbReference>
<evidence type="ECO:0000256" key="5">
    <source>
        <dbReference type="PIRSR" id="PIRSR600760-2"/>
    </source>
</evidence>
<dbReference type="RefSeq" id="WP_096409833.1">
    <property type="nucleotide sequence ID" value="NZ_AP017372.2"/>
</dbReference>
<keyword evidence="7" id="KW-1185">Reference proteome</keyword>
<dbReference type="GO" id="GO:0008441">
    <property type="term" value="F:3'(2'),5'-bisphosphate nucleotidase activity"/>
    <property type="evidence" value="ECO:0007669"/>
    <property type="project" value="UniProtKB-UniRule"/>
</dbReference>
<evidence type="ECO:0000256" key="2">
    <source>
        <dbReference type="ARBA" id="ARBA00022723"/>
    </source>
</evidence>
<feature type="binding site" evidence="4">
    <location>
        <position position="95"/>
    </location>
    <ligand>
        <name>Mg(2+)</name>
        <dbReference type="ChEBI" id="CHEBI:18420"/>
        <label>2</label>
    </ligand>
</feature>
<dbReference type="GO" id="GO:0005886">
    <property type="term" value="C:plasma membrane"/>
    <property type="evidence" value="ECO:0007669"/>
    <property type="project" value="UniProtKB-SubCell"/>
</dbReference>
<dbReference type="GO" id="GO:0050427">
    <property type="term" value="P:3'-phosphoadenosine 5'-phosphosulfate metabolic process"/>
    <property type="evidence" value="ECO:0007669"/>
    <property type="project" value="TreeGrafter"/>
</dbReference>
<feature type="binding site" evidence="5">
    <location>
        <position position="95"/>
    </location>
    <ligand>
        <name>Mg(2+)</name>
        <dbReference type="ChEBI" id="CHEBI:18420"/>
        <label>1</label>
        <note>catalytic</note>
    </ligand>
</feature>
<sequence length="274" mass="30792">MTALQEWYTWLEPLREIAETAGERILEVYRSSDFAVEAKDDESPLTRADRAAHETIAAGLRRLTPDIPQLSEEGDDIDAVTRRSWNNYWLIDPLDGTREFIKRNGEFTVNIALIDNGRPVLGVVHAPDLATTWSAAAGERAYRFDSNGMQTIATRRAQSPLTVVVSRSHREAAIENILERLGEYHELSVGSSLKICRVAQGEADLYPRFGPTCEWDTGAAQCVLEAAGGRIMDIGLQQLRYNQKDSLLNPDFIAVGDVDYDWQRLVSALNWEQR</sequence>
<dbReference type="Gene3D" id="3.30.540.10">
    <property type="entry name" value="Fructose-1,6-Bisphosphatase, subunit A, domain 1"/>
    <property type="match status" value="1"/>
</dbReference>
<name>A0A0X8XAL8_HALHR</name>
<dbReference type="GO" id="GO:0000103">
    <property type="term" value="P:sulfate assimilation"/>
    <property type="evidence" value="ECO:0007669"/>
    <property type="project" value="TreeGrafter"/>
</dbReference>
<comment type="catalytic activity">
    <reaction evidence="1 4">
        <text>adenosine 3',5'-bisphosphate + H2O = AMP + phosphate</text>
        <dbReference type="Rhea" id="RHEA:10040"/>
        <dbReference type="ChEBI" id="CHEBI:15377"/>
        <dbReference type="ChEBI" id="CHEBI:43474"/>
        <dbReference type="ChEBI" id="CHEBI:58343"/>
        <dbReference type="ChEBI" id="CHEBI:456215"/>
        <dbReference type="EC" id="3.1.3.7"/>
    </reaction>
</comment>
<dbReference type="SUPFAM" id="SSF56655">
    <property type="entry name" value="Carbohydrate phosphatase"/>
    <property type="match status" value="1"/>
</dbReference>
<keyword evidence="4" id="KW-0997">Cell inner membrane</keyword>
<dbReference type="PANTHER" id="PTHR43028">
    <property type="entry name" value="3'(2'),5'-BISPHOSPHATE NUCLEOTIDASE 1"/>
    <property type="match status" value="1"/>
</dbReference>
<feature type="binding site" evidence="4">
    <location>
        <position position="92"/>
    </location>
    <ligand>
        <name>Mg(2+)</name>
        <dbReference type="ChEBI" id="CHEBI:18420"/>
        <label>1</label>
    </ligand>
</feature>
<dbReference type="EMBL" id="AP017372">
    <property type="protein sequence ID" value="BAU58475.1"/>
    <property type="molecule type" value="Genomic_DNA"/>
</dbReference>
<feature type="binding site" evidence="4">
    <location>
        <position position="94"/>
    </location>
    <ligand>
        <name>Mg(2+)</name>
        <dbReference type="ChEBI" id="CHEBI:18420"/>
        <label>1</label>
    </ligand>
</feature>
<dbReference type="Gene3D" id="3.40.190.80">
    <property type="match status" value="1"/>
</dbReference>
<keyword evidence="4" id="KW-1003">Cell membrane</keyword>
<dbReference type="PROSITE" id="PS00629">
    <property type="entry name" value="IMP_1"/>
    <property type="match status" value="1"/>
</dbReference>
<dbReference type="OrthoDB" id="9785695at2"/>
<evidence type="ECO:0000256" key="3">
    <source>
        <dbReference type="ARBA" id="ARBA00022842"/>
    </source>
</evidence>
<proteinExistence type="inferred from homology"/>
<dbReference type="Proteomes" id="UP000218890">
    <property type="component" value="Chromosome"/>
</dbReference>
<gene>
    <name evidence="4 6" type="primary">cysQ</name>
    <name evidence="6" type="ORF">HH1059_17880</name>
</gene>
<feature type="binding site" evidence="4">
    <location>
        <position position="216"/>
    </location>
    <ligand>
        <name>substrate</name>
    </ligand>
</feature>
<dbReference type="Pfam" id="PF00459">
    <property type="entry name" value="Inositol_P"/>
    <property type="match status" value="1"/>
</dbReference>
<keyword evidence="3 4" id="KW-0460">Magnesium</keyword>